<evidence type="ECO:0000313" key="1">
    <source>
        <dbReference type="EMBL" id="TKR72335.1"/>
    </source>
</evidence>
<dbReference type="STRING" id="34508.A0A4V6A0V8"/>
<accession>A0A4V6A0V8</accession>
<organism evidence="1 2">
    <name type="scientific">Steinernema carpocapsae</name>
    <name type="common">Entomopathogenic nematode</name>
    <dbReference type="NCBI Taxonomy" id="34508"/>
    <lineage>
        <taxon>Eukaryota</taxon>
        <taxon>Metazoa</taxon>
        <taxon>Ecdysozoa</taxon>
        <taxon>Nematoda</taxon>
        <taxon>Chromadorea</taxon>
        <taxon>Rhabditida</taxon>
        <taxon>Tylenchina</taxon>
        <taxon>Panagrolaimomorpha</taxon>
        <taxon>Strongyloidoidea</taxon>
        <taxon>Steinernematidae</taxon>
        <taxon>Steinernema</taxon>
    </lineage>
</organism>
<name>A0A4V6A0V8_STECR</name>
<proteinExistence type="predicted"/>
<dbReference type="Proteomes" id="UP000298663">
    <property type="component" value="Unassembled WGS sequence"/>
</dbReference>
<evidence type="ECO:0000313" key="2">
    <source>
        <dbReference type="Proteomes" id="UP000298663"/>
    </source>
</evidence>
<gene>
    <name evidence="1" type="ORF">L596_019803</name>
</gene>
<sequence length="186" mass="20957">METVPVEFIEEMVLTTQAEGVVFNRMALLSNPFGSTAVNFLSKCDFQISIGVSRRFYIREYEYLSITRDTTEADIKQRRKIRSGSPLYTDLVDGKTNRSAAAPRLEWLPPETEMATVCLCKLTTQVHGVVFNRMTLLSDPIESTAVNFQTKCHNTVIIWQNGQTKSISQTFFSGSTVSAMILELQL</sequence>
<dbReference type="EMBL" id="AZBU02000006">
    <property type="protein sequence ID" value="TKR72335.1"/>
    <property type="molecule type" value="Genomic_DNA"/>
</dbReference>
<comment type="caution">
    <text evidence="1">The sequence shown here is derived from an EMBL/GenBank/DDBJ whole genome shotgun (WGS) entry which is preliminary data.</text>
</comment>
<protein>
    <submittedName>
        <fullName evidence="1">Uncharacterized protein</fullName>
    </submittedName>
</protein>
<reference evidence="1 2" key="2">
    <citation type="journal article" date="2019" name="G3 (Bethesda)">
        <title>Hybrid Assembly of the Genome of the Entomopathogenic Nematode Steinernema carpocapsae Identifies the X-Chromosome.</title>
        <authorList>
            <person name="Serra L."/>
            <person name="Macchietto M."/>
            <person name="Macias-Munoz A."/>
            <person name="McGill C.J."/>
            <person name="Rodriguez I.M."/>
            <person name="Rodriguez B."/>
            <person name="Murad R."/>
            <person name="Mortazavi A."/>
        </authorList>
    </citation>
    <scope>NUCLEOTIDE SEQUENCE [LARGE SCALE GENOMIC DNA]</scope>
    <source>
        <strain evidence="1 2">ALL</strain>
    </source>
</reference>
<reference evidence="1 2" key="1">
    <citation type="journal article" date="2015" name="Genome Biol.">
        <title>Comparative genomics of Steinernema reveals deeply conserved gene regulatory networks.</title>
        <authorList>
            <person name="Dillman A.R."/>
            <person name="Macchietto M."/>
            <person name="Porter C.F."/>
            <person name="Rogers A."/>
            <person name="Williams B."/>
            <person name="Antoshechkin I."/>
            <person name="Lee M.M."/>
            <person name="Goodwin Z."/>
            <person name="Lu X."/>
            <person name="Lewis E.E."/>
            <person name="Goodrich-Blair H."/>
            <person name="Stock S.P."/>
            <person name="Adams B.J."/>
            <person name="Sternberg P.W."/>
            <person name="Mortazavi A."/>
        </authorList>
    </citation>
    <scope>NUCLEOTIDE SEQUENCE [LARGE SCALE GENOMIC DNA]</scope>
    <source>
        <strain evidence="1 2">ALL</strain>
    </source>
</reference>
<keyword evidence="2" id="KW-1185">Reference proteome</keyword>
<dbReference type="AlphaFoldDB" id="A0A4V6A0V8"/>
<dbReference type="OrthoDB" id="5186at2759"/>